<name>A0A4Q9FIN2_9FLAO</name>
<protein>
    <submittedName>
        <fullName evidence="2">RluA family pseudouridine synthase</fullName>
    </submittedName>
</protein>
<dbReference type="PANTHER" id="PTHR21600">
    <property type="entry name" value="MITOCHONDRIAL RNA PSEUDOURIDINE SYNTHASE"/>
    <property type="match status" value="1"/>
</dbReference>
<dbReference type="GO" id="GO:0003723">
    <property type="term" value="F:RNA binding"/>
    <property type="evidence" value="ECO:0007669"/>
    <property type="project" value="InterPro"/>
</dbReference>
<proteinExistence type="predicted"/>
<dbReference type="CDD" id="cd02869">
    <property type="entry name" value="PseudoU_synth_RluA_like"/>
    <property type="match status" value="1"/>
</dbReference>
<feature type="domain" description="Pseudouridine synthase RsuA/RluA-like" evidence="1">
    <location>
        <begin position="368"/>
        <end position="515"/>
    </location>
</feature>
<dbReference type="InterPro" id="IPR006145">
    <property type="entry name" value="PsdUridine_synth_RsuA/RluA"/>
</dbReference>
<dbReference type="GO" id="GO:0000455">
    <property type="term" value="P:enzyme-directed rRNA pseudouridine synthesis"/>
    <property type="evidence" value="ECO:0007669"/>
    <property type="project" value="TreeGrafter"/>
</dbReference>
<sequence>MHKLNFTDTFFHELNLDNDVLLPKQFTFPFYYKPHALSVLAAQDLQAYLETQTDFVHNFGLDATVKGLQIGKMFGVMVVRDKNGNLGYLAAFSGKLAESNYHSGFVPTVYDTLDENGFYKKGEAELNRLNAEIEALETAPDFGEAQRFLKQCELDYDTELKAFKTKLKVAKKARKLQRETALKEMPTEAYENLIEDLKNQSIYYHFRLKDLKTDWGAKIEKAKGKLDKFIAPIEALKEKRTNLSATLQKRLHEQYRFLNAEGDTKDLLDIFKDAMVPPPAGSGECAAPKLFQYAYENALKPIAMAEFWWGASPKSEVRKHKQFYPSCRSKCEPILGHMMQGLDVEESPIGAVADYNAPLDIVYEDDYLLLVNKPHEFLSVPGKHIQESVLTRMKRYLPKAKGPLLVHRLDMSTSGLLLVAKNEKTHKNLQKQFINRTIKKRYVAILDGEITSAKGVIDLPLRVDLDNRPQQLVCYEHGKPAQTKFEVVSVQNGKTRINFYPITGRTHQLRVHAAHVDGLNTPILGDDLYGVKGARLCLHAERIAFTHPVTQETMDVVCEVPF</sequence>
<evidence type="ECO:0000259" key="1">
    <source>
        <dbReference type="Pfam" id="PF00849"/>
    </source>
</evidence>
<evidence type="ECO:0000313" key="2">
    <source>
        <dbReference type="EMBL" id="TBN06375.1"/>
    </source>
</evidence>
<reference evidence="2 3" key="1">
    <citation type="submission" date="2019-02" db="EMBL/GenBank/DDBJ databases">
        <title>Hyunsoonleella sp., isolated from marine sediment.</title>
        <authorList>
            <person name="Liu B.-T."/>
        </authorList>
    </citation>
    <scope>NUCLEOTIDE SEQUENCE [LARGE SCALE GENOMIC DNA]</scope>
    <source>
        <strain evidence="2 3">T58</strain>
    </source>
</reference>
<dbReference type="GO" id="GO:0140098">
    <property type="term" value="F:catalytic activity, acting on RNA"/>
    <property type="evidence" value="ECO:0007669"/>
    <property type="project" value="UniProtKB-ARBA"/>
</dbReference>
<dbReference type="RefSeq" id="WP_130962365.1">
    <property type="nucleotide sequence ID" value="NZ_SIRT01000001.1"/>
</dbReference>
<organism evidence="2 3">
    <name type="scientific">Hyunsoonleella flava</name>
    <dbReference type="NCBI Taxonomy" id="2527939"/>
    <lineage>
        <taxon>Bacteria</taxon>
        <taxon>Pseudomonadati</taxon>
        <taxon>Bacteroidota</taxon>
        <taxon>Flavobacteriia</taxon>
        <taxon>Flavobacteriales</taxon>
        <taxon>Flavobacteriaceae</taxon>
    </lineage>
</organism>
<accession>A0A4Q9FIN2</accession>
<dbReference type="Pfam" id="PF00849">
    <property type="entry name" value="PseudoU_synth_2"/>
    <property type="match status" value="1"/>
</dbReference>
<dbReference type="EMBL" id="SIRT01000001">
    <property type="protein sequence ID" value="TBN06375.1"/>
    <property type="molecule type" value="Genomic_DNA"/>
</dbReference>
<gene>
    <name evidence="2" type="ORF">EYD45_00370</name>
</gene>
<keyword evidence="3" id="KW-1185">Reference proteome</keyword>
<dbReference type="SUPFAM" id="SSF55120">
    <property type="entry name" value="Pseudouridine synthase"/>
    <property type="match status" value="1"/>
</dbReference>
<dbReference type="AlphaFoldDB" id="A0A4Q9FIN2"/>
<dbReference type="Gene3D" id="3.30.2350.10">
    <property type="entry name" value="Pseudouridine synthase"/>
    <property type="match status" value="1"/>
</dbReference>
<dbReference type="GO" id="GO:0009982">
    <property type="term" value="F:pseudouridine synthase activity"/>
    <property type="evidence" value="ECO:0007669"/>
    <property type="project" value="InterPro"/>
</dbReference>
<dbReference type="OrthoDB" id="9807829at2"/>
<dbReference type="PANTHER" id="PTHR21600:SF89">
    <property type="entry name" value="RIBOSOMAL LARGE SUBUNIT PSEUDOURIDINE SYNTHASE A"/>
    <property type="match status" value="1"/>
</dbReference>
<dbReference type="InterPro" id="IPR006224">
    <property type="entry name" value="PsdUridine_synth_RluA-like_CS"/>
</dbReference>
<dbReference type="InterPro" id="IPR020103">
    <property type="entry name" value="PsdUridine_synth_cat_dom_sf"/>
</dbReference>
<dbReference type="InterPro" id="IPR050188">
    <property type="entry name" value="RluA_PseudoU_synthase"/>
</dbReference>
<dbReference type="PROSITE" id="PS01129">
    <property type="entry name" value="PSI_RLU"/>
    <property type="match status" value="1"/>
</dbReference>
<dbReference type="Proteomes" id="UP000291142">
    <property type="component" value="Unassembled WGS sequence"/>
</dbReference>
<comment type="caution">
    <text evidence="2">The sequence shown here is derived from an EMBL/GenBank/DDBJ whole genome shotgun (WGS) entry which is preliminary data.</text>
</comment>
<evidence type="ECO:0000313" key="3">
    <source>
        <dbReference type="Proteomes" id="UP000291142"/>
    </source>
</evidence>